<sequence>MVHENDEVIPPPIMWAQRTNCIFLTVCLEDCKNPEIRLEPESVYFKGVGGTEKKHHEIAIPLFKEIDPEKSAKFVRDRNIEIILKKKEEGPYWPQLTKEKNKYHWLKVDFNKWKDEDDSEDEFGGGQSEDLEEMMRSMGGLGGGDSKPNFDGDLESDSDDEELPDLE</sequence>
<feature type="domain" description="CS" evidence="3">
    <location>
        <begin position="8"/>
        <end position="97"/>
    </location>
</feature>
<dbReference type="PANTHER" id="PTHR22932">
    <property type="entry name" value="TELOMERASE-BINDING PROTEIN P23 HSP90 CO-CHAPERONE"/>
    <property type="match status" value="1"/>
</dbReference>
<accession>A0A1B6HUY6</accession>
<dbReference type="FunFam" id="2.60.40.790:FF:000013">
    <property type="entry name" value="Very-long-chain (3R)-3-hydroxyacyl-CoA dehydratase"/>
    <property type="match status" value="1"/>
</dbReference>
<organism evidence="4">
    <name type="scientific">Homalodisca liturata</name>
    <dbReference type="NCBI Taxonomy" id="320908"/>
    <lineage>
        <taxon>Eukaryota</taxon>
        <taxon>Metazoa</taxon>
        <taxon>Ecdysozoa</taxon>
        <taxon>Arthropoda</taxon>
        <taxon>Hexapoda</taxon>
        <taxon>Insecta</taxon>
        <taxon>Pterygota</taxon>
        <taxon>Neoptera</taxon>
        <taxon>Paraneoptera</taxon>
        <taxon>Hemiptera</taxon>
        <taxon>Auchenorrhyncha</taxon>
        <taxon>Membracoidea</taxon>
        <taxon>Cicadellidae</taxon>
        <taxon>Cicadellinae</taxon>
        <taxon>Proconiini</taxon>
        <taxon>Homalodisca</taxon>
    </lineage>
</organism>
<dbReference type="Pfam" id="PF04969">
    <property type="entry name" value="CS"/>
    <property type="match status" value="1"/>
</dbReference>
<dbReference type="CDD" id="cd06465">
    <property type="entry name" value="p23_hB-ind1_like"/>
    <property type="match status" value="1"/>
</dbReference>
<evidence type="ECO:0000256" key="1">
    <source>
        <dbReference type="ARBA" id="ARBA00025733"/>
    </source>
</evidence>
<feature type="region of interest" description="Disordered" evidence="2">
    <location>
        <begin position="115"/>
        <end position="167"/>
    </location>
</feature>
<dbReference type="GO" id="GO:0051087">
    <property type="term" value="F:protein-folding chaperone binding"/>
    <property type="evidence" value="ECO:0007669"/>
    <property type="project" value="TreeGrafter"/>
</dbReference>
<evidence type="ECO:0000313" key="4">
    <source>
        <dbReference type="EMBL" id="JAS78489.1"/>
    </source>
</evidence>
<dbReference type="GO" id="GO:0005634">
    <property type="term" value="C:nucleus"/>
    <property type="evidence" value="ECO:0007669"/>
    <property type="project" value="TreeGrafter"/>
</dbReference>
<dbReference type="InterPro" id="IPR045250">
    <property type="entry name" value="p23-like"/>
</dbReference>
<evidence type="ECO:0000256" key="2">
    <source>
        <dbReference type="SAM" id="MobiDB-lite"/>
    </source>
</evidence>
<reference evidence="4" key="1">
    <citation type="submission" date="2015-11" db="EMBL/GenBank/DDBJ databases">
        <title>De novo transcriptome assembly of four potential Pierce s Disease insect vectors from Arizona vineyards.</title>
        <authorList>
            <person name="Tassone E.E."/>
        </authorList>
    </citation>
    <scope>NUCLEOTIDE SEQUENCE</scope>
</reference>
<evidence type="ECO:0000259" key="3">
    <source>
        <dbReference type="PROSITE" id="PS51203"/>
    </source>
</evidence>
<feature type="compositionally biased region" description="Acidic residues" evidence="2">
    <location>
        <begin position="152"/>
        <end position="167"/>
    </location>
</feature>
<dbReference type="GO" id="GO:0006457">
    <property type="term" value="P:protein folding"/>
    <property type="evidence" value="ECO:0007669"/>
    <property type="project" value="TreeGrafter"/>
</dbReference>
<gene>
    <name evidence="4" type="ORF">g.8761</name>
</gene>
<dbReference type="PROSITE" id="PS51203">
    <property type="entry name" value="CS"/>
    <property type="match status" value="1"/>
</dbReference>
<dbReference type="GO" id="GO:0051879">
    <property type="term" value="F:Hsp90 protein binding"/>
    <property type="evidence" value="ECO:0007669"/>
    <property type="project" value="InterPro"/>
</dbReference>
<dbReference type="Gene3D" id="2.60.40.790">
    <property type="match status" value="1"/>
</dbReference>
<dbReference type="InterPro" id="IPR008978">
    <property type="entry name" value="HSP20-like_chaperone"/>
</dbReference>
<comment type="similarity">
    <text evidence="1">Belongs to the p23/wos2 family.</text>
</comment>
<dbReference type="GO" id="GO:0005829">
    <property type="term" value="C:cytosol"/>
    <property type="evidence" value="ECO:0007669"/>
    <property type="project" value="TreeGrafter"/>
</dbReference>
<name>A0A1B6HUY6_9HEMI</name>
<dbReference type="GO" id="GO:0051131">
    <property type="term" value="P:chaperone-mediated protein complex assembly"/>
    <property type="evidence" value="ECO:0007669"/>
    <property type="project" value="TreeGrafter"/>
</dbReference>
<dbReference type="AlphaFoldDB" id="A0A1B6HUY6"/>
<proteinExistence type="inferred from homology"/>
<dbReference type="SUPFAM" id="SSF49764">
    <property type="entry name" value="HSP20-like chaperones"/>
    <property type="match status" value="1"/>
</dbReference>
<protein>
    <recommendedName>
        <fullName evidence="3">CS domain-containing protein</fullName>
    </recommendedName>
</protein>
<dbReference type="EMBL" id="GECU01029217">
    <property type="protein sequence ID" value="JAS78489.1"/>
    <property type="molecule type" value="Transcribed_RNA"/>
</dbReference>
<dbReference type="PANTHER" id="PTHR22932:SF1">
    <property type="entry name" value="CO-CHAPERONE PROTEIN DAF-41"/>
    <property type="match status" value="1"/>
</dbReference>
<dbReference type="InterPro" id="IPR007052">
    <property type="entry name" value="CS_dom"/>
</dbReference>